<dbReference type="GO" id="GO:0016787">
    <property type="term" value="F:hydrolase activity"/>
    <property type="evidence" value="ECO:0007669"/>
    <property type="project" value="UniProtKB-KW"/>
</dbReference>
<dbReference type="InterPro" id="IPR012338">
    <property type="entry name" value="Beta-lactam/transpept-like"/>
</dbReference>
<dbReference type="EMBL" id="JAVREM010000017">
    <property type="protein sequence ID" value="MDT0319812.1"/>
    <property type="molecule type" value="Genomic_DNA"/>
</dbReference>
<reference evidence="5" key="1">
    <citation type="submission" date="2023-07" db="EMBL/GenBank/DDBJ databases">
        <title>30 novel species of actinomycetes from the DSMZ collection.</title>
        <authorList>
            <person name="Nouioui I."/>
        </authorList>
    </citation>
    <scope>NUCLEOTIDE SEQUENCE [LARGE SCALE GENOMIC DNA]</scope>
    <source>
        <strain evidence="5">DSM 44918</strain>
    </source>
</reference>
<protein>
    <submittedName>
        <fullName evidence="4">Serine hydrolase</fullName>
    </submittedName>
</protein>
<dbReference type="RefSeq" id="WP_311599314.1">
    <property type="nucleotide sequence ID" value="NZ_JAVREM010000017.1"/>
</dbReference>
<dbReference type="InterPro" id="IPR000871">
    <property type="entry name" value="Beta-lactam_class-A"/>
</dbReference>
<evidence type="ECO:0000259" key="3">
    <source>
        <dbReference type="Pfam" id="PF13354"/>
    </source>
</evidence>
<evidence type="ECO:0000256" key="1">
    <source>
        <dbReference type="SAM" id="MobiDB-lite"/>
    </source>
</evidence>
<keyword evidence="4" id="KW-0378">Hydrolase</keyword>
<evidence type="ECO:0000313" key="4">
    <source>
        <dbReference type="EMBL" id="MDT0319812.1"/>
    </source>
</evidence>
<keyword evidence="2" id="KW-0732">Signal</keyword>
<organism evidence="4 5">
    <name type="scientific">Streptomyces millisiae</name>
    <dbReference type="NCBI Taxonomy" id="3075542"/>
    <lineage>
        <taxon>Bacteria</taxon>
        <taxon>Bacillati</taxon>
        <taxon>Actinomycetota</taxon>
        <taxon>Actinomycetes</taxon>
        <taxon>Kitasatosporales</taxon>
        <taxon>Streptomycetaceae</taxon>
        <taxon>Streptomyces</taxon>
    </lineage>
</organism>
<feature type="signal peptide" evidence="2">
    <location>
        <begin position="1"/>
        <end position="28"/>
    </location>
</feature>
<dbReference type="SUPFAM" id="SSF56601">
    <property type="entry name" value="beta-lactamase/transpeptidase-like"/>
    <property type="match status" value="1"/>
</dbReference>
<gene>
    <name evidence="4" type="ORF">RNC47_15845</name>
</gene>
<evidence type="ECO:0000256" key="2">
    <source>
        <dbReference type="SAM" id="SignalP"/>
    </source>
</evidence>
<comment type="caution">
    <text evidence="4">The sequence shown here is derived from an EMBL/GenBank/DDBJ whole genome shotgun (WGS) entry which is preliminary data.</text>
</comment>
<dbReference type="PANTHER" id="PTHR35333">
    <property type="entry name" value="BETA-LACTAMASE"/>
    <property type="match status" value="1"/>
</dbReference>
<dbReference type="Pfam" id="PF13354">
    <property type="entry name" value="Beta-lactamase2"/>
    <property type="match status" value="1"/>
</dbReference>
<dbReference type="Gene3D" id="3.40.710.10">
    <property type="entry name" value="DD-peptidase/beta-lactamase superfamily"/>
    <property type="match status" value="1"/>
</dbReference>
<dbReference type="Proteomes" id="UP001183420">
    <property type="component" value="Unassembled WGS sequence"/>
</dbReference>
<feature type="chain" id="PRO_5047258334" evidence="2">
    <location>
        <begin position="29"/>
        <end position="331"/>
    </location>
</feature>
<sequence>MSLIPRPVARRIRPALVLNAALATSLLAVTVAGDSAVDAADAVLGGADQPAQGALDAADVAPPAGRATSGTGPNAMAPGDPDTVLAESLAPLLRDERVRISVTVLAEDTGLTAAFGNGRFDTASIVKVDILAALLLRAQDEGRELTAAERAQAAVMIQHSDNDAADELWRSIGGRQGLDAANERLGLVETDGGTLGHWGLTQTTSADQLALLRAVYGTDSPLTAESRGYLRELMGAVTPEQRWGISAAADGDFELKNGWLPRSRTDLWDVNSIGRITVEGRSYLVAVVSDGHAGFEEGVRLVEDAARAAVAAVTTDQEANWSASRTLGPIA</sequence>
<name>A0ABU2LRH1_9ACTN</name>
<evidence type="ECO:0000313" key="5">
    <source>
        <dbReference type="Proteomes" id="UP001183420"/>
    </source>
</evidence>
<feature type="region of interest" description="Disordered" evidence="1">
    <location>
        <begin position="60"/>
        <end position="81"/>
    </location>
</feature>
<dbReference type="PANTHER" id="PTHR35333:SF3">
    <property type="entry name" value="BETA-LACTAMASE-TYPE TRANSPEPTIDASE FOLD CONTAINING PROTEIN"/>
    <property type="match status" value="1"/>
</dbReference>
<accession>A0ABU2LRH1</accession>
<feature type="domain" description="Beta-lactamase class A catalytic" evidence="3">
    <location>
        <begin position="153"/>
        <end position="287"/>
    </location>
</feature>
<keyword evidence="5" id="KW-1185">Reference proteome</keyword>
<proteinExistence type="predicted"/>
<dbReference type="InterPro" id="IPR045155">
    <property type="entry name" value="Beta-lactam_cat"/>
</dbReference>